<keyword evidence="3" id="KW-1185">Reference proteome</keyword>
<feature type="chain" id="PRO_5047032875" description="Small metal-binding protein" evidence="1">
    <location>
        <begin position="24"/>
        <end position="115"/>
    </location>
</feature>
<dbReference type="Proteomes" id="UP000707352">
    <property type="component" value="Unassembled WGS sequence"/>
</dbReference>
<dbReference type="EMBL" id="JAATJS010000003">
    <property type="protein sequence ID" value="NIX77183.1"/>
    <property type="molecule type" value="Genomic_DNA"/>
</dbReference>
<reference evidence="2 3" key="1">
    <citation type="submission" date="2020-03" db="EMBL/GenBank/DDBJ databases">
        <title>The genome sequence of Microvirga sp. c23x22.</title>
        <authorList>
            <person name="Zhang X."/>
        </authorList>
    </citation>
    <scope>NUCLEOTIDE SEQUENCE [LARGE SCALE GENOMIC DNA]</scope>
    <source>
        <strain evidence="3">c23x22</strain>
    </source>
</reference>
<evidence type="ECO:0000313" key="2">
    <source>
        <dbReference type="EMBL" id="NIX77183.1"/>
    </source>
</evidence>
<gene>
    <name evidence="2" type="ORF">HB375_11250</name>
</gene>
<keyword evidence="1" id="KW-0732">Signal</keyword>
<accession>A0ABX0VBF2</accession>
<protein>
    <recommendedName>
        <fullName evidence="4">Small metal-binding protein</fullName>
    </recommendedName>
</protein>
<evidence type="ECO:0008006" key="4">
    <source>
        <dbReference type="Google" id="ProtNLM"/>
    </source>
</evidence>
<organism evidence="2 3">
    <name type="scientific">Microvirga terricola</name>
    <dbReference type="NCBI Taxonomy" id="2719797"/>
    <lineage>
        <taxon>Bacteria</taxon>
        <taxon>Pseudomonadati</taxon>
        <taxon>Pseudomonadota</taxon>
        <taxon>Alphaproteobacteria</taxon>
        <taxon>Hyphomicrobiales</taxon>
        <taxon>Methylobacteriaceae</taxon>
        <taxon>Microvirga</taxon>
    </lineage>
</organism>
<evidence type="ECO:0000256" key="1">
    <source>
        <dbReference type="SAM" id="SignalP"/>
    </source>
</evidence>
<feature type="signal peptide" evidence="1">
    <location>
        <begin position="1"/>
        <end position="23"/>
    </location>
</feature>
<proteinExistence type="predicted"/>
<sequence>MHDHRIWIASAAALLLSSLPSFAGPCTQAIDAAQARVDARIEADARLGRTAPESTGALLHHQPTPGSIAQAEQKLGEGRHVEAALSLLSEARKADKANNAAGCHEALDKINALFR</sequence>
<name>A0ABX0VBF2_9HYPH</name>
<comment type="caution">
    <text evidence="2">The sequence shown here is derived from an EMBL/GenBank/DDBJ whole genome shotgun (WGS) entry which is preliminary data.</text>
</comment>
<dbReference type="RefSeq" id="WP_167673063.1">
    <property type="nucleotide sequence ID" value="NZ_JAATJS010000003.1"/>
</dbReference>
<evidence type="ECO:0000313" key="3">
    <source>
        <dbReference type="Proteomes" id="UP000707352"/>
    </source>
</evidence>